<keyword evidence="1" id="KW-0175">Coiled coil</keyword>
<dbReference type="STRING" id="307507.A0A2V0P358"/>
<dbReference type="InterPro" id="IPR052111">
    <property type="entry name" value="Spermatogenesis_Ciliary_MAP"/>
</dbReference>
<dbReference type="PANTHER" id="PTHR12509:SF9">
    <property type="entry name" value="SPERM FLAGELLAR PROTEIN 1 ISOFORM X1"/>
    <property type="match status" value="1"/>
</dbReference>
<evidence type="ECO:0000259" key="3">
    <source>
        <dbReference type="PROSITE" id="PS50021"/>
    </source>
</evidence>
<name>A0A2V0P358_9CHLO</name>
<dbReference type="AlphaFoldDB" id="A0A2V0P358"/>
<dbReference type="SUPFAM" id="SSF47576">
    <property type="entry name" value="Calponin-homology domain, CH-domain"/>
    <property type="match status" value="1"/>
</dbReference>
<keyword evidence="5" id="KW-1185">Reference proteome</keyword>
<dbReference type="Pfam" id="PF06294">
    <property type="entry name" value="CH_2"/>
    <property type="match status" value="1"/>
</dbReference>
<protein>
    <recommendedName>
        <fullName evidence="3">Calponin-homology (CH) domain-containing protein</fullName>
    </recommendedName>
</protein>
<dbReference type="Gene3D" id="1.10.418.10">
    <property type="entry name" value="Calponin-like domain"/>
    <property type="match status" value="1"/>
</dbReference>
<dbReference type="EMBL" id="BDRX01000050">
    <property type="protein sequence ID" value="GBF94311.1"/>
    <property type="molecule type" value="Genomic_DNA"/>
</dbReference>
<dbReference type="InterPro" id="IPR036872">
    <property type="entry name" value="CH_dom_sf"/>
</dbReference>
<dbReference type="InterPro" id="IPR001715">
    <property type="entry name" value="CH_dom"/>
</dbReference>
<organism evidence="4 5">
    <name type="scientific">Raphidocelis subcapitata</name>
    <dbReference type="NCBI Taxonomy" id="307507"/>
    <lineage>
        <taxon>Eukaryota</taxon>
        <taxon>Viridiplantae</taxon>
        <taxon>Chlorophyta</taxon>
        <taxon>core chlorophytes</taxon>
        <taxon>Chlorophyceae</taxon>
        <taxon>CS clade</taxon>
        <taxon>Sphaeropleales</taxon>
        <taxon>Selenastraceae</taxon>
        <taxon>Raphidocelis</taxon>
    </lineage>
</organism>
<proteinExistence type="predicted"/>
<accession>A0A2V0P358</accession>
<feature type="domain" description="Calponin-homology (CH)" evidence="3">
    <location>
        <begin position="5"/>
        <end position="113"/>
    </location>
</feature>
<feature type="region of interest" description="Disordered" evidence="2">
    <location>
        <begin position="124"/>
        <end position="150"/>
    </location>
</feature>
<dbReference type="InterPro" id="IPR010441">
    <property type="entry name" value="CH_2"/>
</dbReference>
<evidence type="ECO:0000313" key="5">
    <source>
        <dbReference type="Proteomes" id="UP000247498"/>
    </source>
</evidence>
<dbReference type="PROSITE" id="PS50021">
    <property type="entry name" value="CH"/>
    <property type="match status" value="1"/>
</dbReference>
<dbReference type="GO" id="GO:0005930">
    <property type="term" value="C:axoneme"/>
    <property type="evidence" value="ECO:0007669"/>
    <property type="project" value="TreeGrafter"/>
</dbReference>
<dbReference type="Proteomes" id="UP000247498">
    <property type="component" value="Unassembled WGS sequence"/>
</dbReference>
<dbReference type="GO" id="GO:0008017">
    <property type="term" value="F:microtubule binding"/>
    <property type="evidence" value="ECO:0007669"/>
    <property type="project" value="TreeGrafter"/>
</dbReference>
<sequence length="241" mass="25793">MDVSEDELQSLYTWVDEIPLSRPKRNIARDFSDGVLVAEVVSHFFPKVVELHNYSSANSMQQKLYNWNTLNNKVFRKLGFRLPKEDQMQCANSVAGAIERVLKLLRIHIDQCQARGGLETATPTFSTLAASPPGGSPSGPPSAAAAAPPSPAGALRCELPAASAAMAPILSSYLSGSKAAGKAAAAAAAAEALAEKEQAIAEMREMNEILETKVRKLEQLVKLKDAKIHTLMAKLQAAGLL</sequence>
<evidence type="ECO:0000256" key="1">
    <source>
        <dbReference type="SAM" id="Coils"/>
    </source>
</evidence>
<dbReference type="GO" id="GO:0051493">
    <property type="term" value="P:regulation of cytoskeleton organization"/>
    <property type="evidence" value="ECO:0007669"/>
    <property type="project" value="TreeGrafter"/>
</dbReference>
<gene>
    <name evidence="4" type="ORF">Rsub_06933</name>
</gene>
<dbReference type="FunFam" id="1.10.418.10:FF:000059">
    <property type="entry name" value="RIKEN cDNA 6430531B16 gene"/>
    <property type="match status" value="1"/>
</dbReference>
<evidence type="ECO:0000256" key="2">
    <source>
        <dbReference type="SAM" id="MobiDB-lite"/>
    </source>
</evidence>
<dbReference type="PANTHER" id="PTHR12509">
    <property type="entry name" value="SPERMATOGENESIS-ASSOCIATED 4-RELATED"/>
    <property type="match status" value="1"/>
</dbReference>
<dbReference type="InParanoid" id="A0A2V0P358"/>
<dbReference type="OrthoDB" id="193300at2759"/>
<feature type="coiled-coil region" evidence="1">
    <location>
        <begin position="186"/>
        <end position="227"/>
    </location>
</feature>
<reference evidence="4 5" key="1">
    <citation type="journal article" date="2018" name="Sci. Rep.">
        <title>Raphidocelis subcapitata (=Pseudokirchneriella subcapitata) provides an insight into genome evolution and environmental adaptations in the Sphaeropleales.</title>
        <authorList>
            <person name="Suzuki S."/>
            <person name="Yamaguchi H."/>
            <person name="Nakajima N."/>
            <person name="Kawachi M."/>
        </authorList>
    </citation>
    <scope>NUCLEOTIDE SEQUENCE [LARGE SCALE GENOMIC DNA]</scope>
    <source>
        <strain evidence="4 5">NIES-35</strain>
    </source>
</reference>
<evidence type="ECO:0000313" key="4">
    <source>
        <dbReference type="EMBL" id="GBF94311.1"/>
    </source>
</evidence>
<comment type="caution">
    <text evidence="4">The sequence shown here is derived from an EMBL/GenBank/DDBJ whole genome shotgun (WGS) entry which is preliminary data.</text>
</comment>